<accession>A0ACB8QEM4</accession>
<dbReference type="Proteomes" id="UP000814128">
    <property type="component" value="Unassembled WGS sequence"/>
</dbReference>
<reference evidence="1" key="2">
    <citation type="journal article" date="2022" name="New Phytol.">
        <title>Evolutionary transition to the ectomycorrhizal habit in the genomes of a hyperdiverse lineage of mushroom-forming fungi.</title>
        <authorList>
            <person name="Looney B."/>
            <person name="Miyauchi S."/>
            <person name="Morin E."/>
            <person name="Drula E."/>
            <person name="Courty P.E."/>
            <person name="Kohler A."/>
            <person name="Kuo A."/>
            <person name="LaButti K."/>
            <person name="Pangilinan J."/>
            <person name="Lipzen A."/>
            <person name="Riley R."/>
            <person name="Andreopoulos W."/>
            <person name="He G."/>
            <person name="Johnson J."/>
            <person name="Nolan M."/>
            <person name="Tritt A."/>
            <person name="Barry K.W."/>
            <person name="Grigoriev I.V."/>
            <person name="Nagy L.G."/>
            <person name="Hibbett D."/>
            <person name="Henrissat B."/>
            <person name="Matheny P.B."/>
            <person name="Labbe J."/>
            <person name="Martin F.M."/>
        </authorList>
    </citation>
    <scope>NUCLEOTIDE SEQUENCE</scope>
    <source>
        <strain evidence="1">EC-137</strain>
    </source>
</reference>
<gene>
    <name evidence="1" type="ORF">K488DRAFT_88134</name>
</gene>
<name>A0ACB8QEM4_9AGAM</name>
<protein>
    <submittedName>
        <fullName evidence="1">Uncharacterized protein</fullName>
    </submittedName>
</protein>
<proteinExistence type="predicted"/>
<evidence type="ECO:0000313" key="2">
    <source>
        <dbReference type="Proteomes" id="UP000814128"/>
    </source>
</evidence>
<dbReference type="EMBL" id="MU273642">
    <property type="protein sequence ID" value="KAI0030046.1"/>
    <property type="molecule type" value="Genomic_DNA"/>
</dbReference>
<keyword evidence="2" id="KW-1185">Reference proteome</keyword>
<reference evidence="1" key="1">
    <citation type="submission" date="2021-02" db="EMBL/GenBank/DDBJ databases">
        <authorList>
            <consortium name="DOE Joint Genome Institute"/>
            <person name="Ahrendt S."/>
            <person name="Looney B.P."/>
            <person name="Miyauchi S."/>
            <person name="Morin E."/>
            <person name="Drula E."/>
            <person name="Courty P.E."/>
            <person name="Chicoki N."/>
            <person name="Fauchery L."/>
            <person name="Kohler A."/>
            <person name="Kuo A."/>
            <person name="Labutti K."/>
            <person name="Pangilinan J."/>
            <person name="Lipzen A."/>
            <person name="Riley R."/>
            <person name="Andreopoulos W."/>
            <person name="He G."/>
            <person name="Johnson J."/>
            <person name="Barry K.W."/>
            <person name="Grigoriev I.V."/>
            <person name="Nagy L."/>
            <person name="Hibbett D."/>
            <person name="Henrissat B."/>
            <person name="Matheny P.B."/>
            <person name="Labbe J."/>
            <person name="Martin F."/>
        </authorList>
    </citation>
    <scope>NUCLEOTIDE SEQUENCE</scope>
    <source>
        <strain evidence="1">EC-137</strain>
    </source>
</reference>
<evidence type="ECO:0000313" key="1">
    <source>
        <dbReference type="EMBL" id="KAI0030046.1"/>
    </source>
</evidence>
<organism evidence="1 2">
    <name type="scientific">Vararia minispora EC-137</name>
    <dbReference type="NCBI Taxonomy" id="1314806"/>
    <lineage>
        <taxon>Eukaryota</taxon>
        <taxon>Fungi</taxon>
        <taxon>Dikarya</taxon>
        <taxon>Basidiomycota</taxon>
        <taxon>Agaricomycotina</taxon>
        <taxon>Agaricomycetes</taxon>
        <taxon>Russulales</taxon>
        <taxon>Lachnocladiaceae</taxon>
        <taxon>Vararia</taxon>
    </lineage>
</organism>
<comment type="caution">
    <text evidence="1">The sequence shown here is derived from an EMBL/GenBank/DDBJ whole genome shotgun (WGS) entry which is preliminary data.</text>
</comment>
<sequence length="163" mass="18228">MPRLAVQVQRRRNRDAGHPNREHRDGPMTVAFVSVLTAVLYIVTPSIIRGIIRLLRQATLFVVLSVLVLLHALVLLTLVLLRAVVGGPPSFYYLFLSGLLFRAVLFVKPNHGESGVYMSCLIKRMPSRPYTVLGTVAHWSYSVSLPSSPAFTPRVLMRYFGIV</sequence>